<keyword evidence="2" id="KW-0489">Methyltransferase</keyword>
<dbReference type="SUPFAM" id="SSF53335">
    <property type="entry name" value="S-adenosyl-L-methionine-dependent methyltransferases"/>
    <property type="match status" value="1"/>
</dbReference>
<dbReference type="AlphaFoldDB" id="A0A0F3MCU4"/>
<dbReference type="InterPro" id="IPR029063">
    <property type="entry name" value="SAM-dependent_MTases_sf"/>
</dbReference>
<comment type="caution">
    <text evidence="2">The sequence shown here is derived from an EMBL/GenBank/DDBJ whole genome shotgun (WGS) entry which is preliminary data.</text>
</comment>
<gene>
    <name evidence="2" type="ORF">OTSGILL_1559</name>
</gene>
<reference evidence="2 3" key="1">
    <citation type="submission" date="2015-02" db="EMBL/GenBank/DDBJ databases">
        <title>Genome Sequencing of Rickettsiales.</title>
        <authorList>
            <person name="Daugherty S.C."/>
            <person name="Su Q."/>
            <person name="Abolude K."/>
            <person name="Beier-Sexton M."/>
            <person name="Carlyon J.A."/>
            <person name="Carter R."/>
            <person name="Day N.P."/>
            <person name="Dumler S.J."/>
            <person name="Dyachenko V."/>
            <person name="Godinez A."/>
            <person name="Kurtti T.J."/>
            <person name="Lichay M."/>
            <person name="Mullins K.E."/>
            <person name="Ott S."/>
            <person name="Pappas-Brown V."/>
            <person name="Paris D.H."/>
            <person name="Patel P."/>
            <person name="Richards A.L."/>
            <person name="Sadzewicz L."/>
            <person name="Sears K."/>
            <person name="Seidman D."/>
            <person name="Sengamalay N."/>
            <person name="Stenos J."/>
            <person name="Tallon L.J."/>
            <person name="Vincent G."/>
            <person name="Fraser C.M."/>
            <person name="Munderloh U."/>
            <person name="Dunning-Hotopp J.C."/>
        </authorList>
    </citation>
    <scope>NUCLEOTIDE SEQUENCE [LARGE SCALE GENOMIC DNA]</scope>
    <source>
        <strain evidence="2 3">Gilliam</strain>
    </source>
</reference>
<accession>A0A0F3MCU4</accession>
<evidence type="ECO:0000313" key="3">
    <source>
        <dbReference type="Proteomes" id="UP000033769"/>
    </source>
</evidence>
<dbReference type="Pfam" id="PF08241">
    <property type="entry name" value="Methyltransf_11"/>
    <property type="match status" value="1"/>
</dbReference>
<name>A0A0F3MCU4_ORITS</name>
<dbReference type="CDD" id="cd02440">
    <property type="entry name" value="AdoMet_MTases"/>
    <property type="match status" value="1"/>
</dbReference>
<dbReference type="PATRIC" id="fig|1359184.3.peg.1092"/>
<dbReference type="Proteomes" id="UP000033769">
    <property type="component" value="Unassembled WGS sequence"/>
</dbReference>
<dbReference type="GO" id="GO:0032259">
    <property type="term" value="P:methylation"/>
    <property type="evidence" value="ECO:0007669"/>
    <property type="project" value="UniProtKB-KW"/>
</dbReference>
<feature type="domain" description="Methyltransferase type 11" evidence="1">
    <location>
        <begin position="1"/>
        <end position="68"/>
    </location>
</feature>
<dbReference type="EMBL" id="LANO01000024">
    <property type="protein sequence ID" value="KJV52394.1"/>
    <property type="molecule type" value="Genomic_DNA"/>
</dbReference>
<organism evidence="2 3">
    <name type="scientific">Orientia tsutsugamushi str. Gilliam</name>
    <dbReference type="NCBI Taxonomy" id="1359184"/>
    <lineage>
        <taxon>Bacteria</taxon>
        <taxon>Pseudomonadati</taxon>
        <taxon>Pseudomonadota</taxon>
        <taxon>Alphaproteobacteria</taxon>
        <taxon>Rickettsiales</taxon>
        <taxon>Rickettsiaceae</taxon>
        <taxon>Rickettsieae</taxon>
        <taxon>Orientia</taxon>
    </lineage>
</organism>
<dbReference type="Gene3D" id="3.40.50.150">
    <property type="entry name" value="Vaccinia Virus protein VP39"/>
    <property type="match status" value="1"/>
</dbReference>
<dbReference type="InterPro" id="IPR013216">
    <property type="entry name" value="Methyltransf_11"/>
</dbReference>
<protein>
    <submittedName>
        <fullName evidence="2">Methyltransferase domain protein</fullName>
    </submittedName>
</protein>
<sequence length="71" mass="7856">MAKLGATVTGIDASSKNIAVAKMYANNIGMQVNYIHSSIEEYVKISSEKYDVVLCLEVIEHVSNIQSFIYI</sequence>
<dbReference type="GO" id="GO:0008757">
    <property type="term" value="F:S-adenosylmethionine-dependent methyltransferase activity"/>
    <property type="evidence" value="ECO:0007669"/>
    <property type="project" value="InterPro"/>
</dbReference>
<keyword evidence="2" id="KW-0808">Transferase</keyword>
<evidence type="ECO:0000313" key="2">
    <source>
        <dbReference type="EMBL" id="KJV52394.1"/>
    </source>
</evidence>
<proteinExistence type="predicted"/>
<evidence type="ECO:0000259" key="1">
    <source>
        <dbReference type="Pfam" id="PF08241"/>
    </source>
</evidence>